<dbReference type="InterPro" id="IPR029044">
    <property type="entry name" value="Nucleotide-diphossugar_trans"/>
</dbReference>
<evidence type="ECO:0000256" key="3">
    <source>
        <dbReference type="ARBA" id="ARBA00022676"/>
    </source>
</evidence>
<dbReference type="Gene3D" id="3.90.550.10">
    <property type="entry name" value="Spore Coat Polysaccharide Biosynthesis Protein SpsA, Chain A"/>
    <property type="match status" value="1"/>
</dbReference>
<dbReference type="GO" id="GO:0016757">
    <property type="term" value="F:glycosyltransferase activity"/>
    <property type="evidence" value="ECO:0007669"/>
    <property type="project" value="UniProtKB-KW"/>
</dbReference>
<accession>A0A1S2LYB6</accession>
<dbReference type="PANTHER" id="PTHR43179:SF12">
    <property type="entry name" value="GALACTOFURANOSYLTRANSFERASE GLFT2"/>
    <property type="match status" value="1"/>
</dbReference>
<evidence type="ECO:0008006" key="7">
    <source>
        <dbReference type="Google" id="ProtNLM"/>
    </source>
</evidence>
<evidence type="ECO:0000256" key="2">
    <source>
        <dbReference type="ARBA" id="ARBA00006739"/>
    </source>
</evidence>
<dbReference type="Proteomes" id="UP000179524">
    <property type="component" value="Unassembled WGS sequence"/>
</dbReference>
<comment type="similarity">
    <text evidence="2">Belongs to the glycosyltransferase 2 family.</text>
</comment>
<evidence type="ECO:0000256" key="4">
    <source>
        <dbReference type="ARBA" id="ARBA00022679"/>
    </source>
</evidence>
<proteinExistence type="inferred from homology"/>
<dbReference type="PANTHER" id="PTHR43179">
    <property type="entry name" value="RHAMNOSYLTRANSFERASE WBBL"/>
    <property type="match status" value="1"/>
</dbReference>
<keyword evidence="3" id="KW-0328">Glycosyltransferase</keyword>
<organism evidence="5 6">
    <name type="scientific">Anaerobacillus alkalilacustris</name>
    <dbReference type="NCBI Taxonomy" id="393763"/>
    <lineage>
        <taxon>Bacteria</taxon>
        <taxon>Bacillati</taxon>
        <taxon>Bacillota</taxon>
        <taxon>Bacilli</taxon>
        <taxon>Bacillales</taxon>
        <taxon>Bacillaceae</taxon>
        <taxon>Anaerobacillus</taxon>
    </lineage>
</organism>
<dbReference type="AlphaFoldDB" id="A0A1S2LYB6"/>
<comment type="caution">
    <text evidence="5">The sequence shown here is derived from an EMBL/GenBank/DDBJ whole genome shotgun (WGS) entry which is preliminary data.</text>
</comment>
<protein>
    <recommendedName>
        <fullName evidence="7">Glycosyltransferase 2-like domain-containing protein</fullName>
    </recommendedName>
</protein>
<sequence>MQVEEWDSRFKLVGFCVLIKREVVEKVGLLDERFTPGNFEDNDYSLRIWQNGYILKLCRNTFINHAGSTSWKADHSNFAQAFYDNNKKFEDKWEMDL</sequence>
<evidence type="ECO:0000256" key="1">
    <source>
        <dbReference type="ARBA" id="ARBA00004776"/>
    </source>
</evidence>
<gene>
    <name evidence="5" type="ORF">BKP37_02185</name>
</gene>
<evidence type="ECO:0000313" key="5">
    <source>
        <dbReference type="EMBL" id="OIJ17336.1"/>
    </source>
</evidence>
<dbReference type="SUPFAM" id="SSF53448">
    <property type="entry name" value="Nucleotide-diphospho-sugar transferases"/>
    <property type="match status" value="1"/>
</dbReference>
<keyword evidence="4" id="KW-0808">Transferase</keyword>
<comment type="pathway">
    <text evidence="1">Cell wall biogenesis; cell wall polysaccharide biosynthesis.</text>
</comment>
<reference evidence="5 6" key="1">
    <citation type="submission" date="2016-10" db="EMBL/GenBank/DDBJ databases">
        <title>Draft genome sequences of four alkaliphilic bacteria belonging to the Anaerobacillus genus.</title>
        <authorList>
            <person name="Bassil N.M."/>
            <person name="Lloyd J.R."/>
        </authorList>
    </citation>
    <scope>NUCLEOTIDE SEQUENCE [LARGE SCALE GENOMIC DNA]</scope>
    <source>
        <strain evidence="5 6">DSM 18345</strain>
    </source>
</reference>
<keyword evidence="6" id="KW-1185">Reference proteome</keyword>
<name>A0A1S2LYB6_9BACI</name>
<evidence type="ECO:0000313" key="6">
    <source>
        <dbReference type="Proteomes" id="UP000179524"/>
    </source>
</evidence>
<dbReference type="EMBL" id="MLQR01000001">
    <property type="protein sequence ID" value="OIJ17336.1"/>
    <property type="molecule type" value="Genomic_DNA"/>
</dbReference>